<evidence type="ECO:0000313" key="2">
    <source>
        <dbReference type="EMBL" id="MBV6547473.1"/>
    </source>
</evidence>
<gene>
    <name evidence="1" type="ORF">HT657_05000</name>
    <name evidence="2" type="ORF">HT672_09360</name>
</gene>
<name>A0A949T2G3_9PAST</name>
<dbReference type="AlphaFoldDB" id="A0A949T2G3"/>
<dbReference type="OrthoDB" id="9152019at2"/>
<accession>A0A949T2G3</accession>
<keyword evidence="4" id="KW-1185">Reference proteome</keyword>
<sequence length="137" mass="15600">MCDLKNKLLTEGISLHTANQAEIDSAEQKLGCSFSVEYKTFLVNIGAISANGEEFYGLGIPENSYLNVISATLALRREFPELPIECVVLYSFGDGHQYYLYDNKHSNILYFNEFKFPEDKEIPDSLNKLIENLIFMN</sequence>
<dbReference type="Proteomes" id="UP001196379">
    <property type="component" value="Unassembled WGS sequence"/>
</dbReference>
<evidence type="ECO:0000313" key="3">
    <source>
        <dbReference type="Proteomes" id="UP000732858"/>
    </source>
</evidence>
<dbReference type="SUPFAM" id="SSF160631">
    <property type="entry name" value="SMI1/KNR4-like"/>
    <property type="match status" value="1"/>
</dbReference>
<reference evidence="2 4" key="1">
    <citation type="journal article" date="2021" name="Mol. Ecol.">
        <title>Polar bear-adapted Ursidibacter maritimus are remarkably conserved after generations in captivity.</title>
        <authorList>
            <person name="Espinosa-Gongora C."/>
            <person name="Hansen M.J."/>
            <person name="Bertelsen M.F."/>
            <person name="Bojesen A.M."/>
        </authorList>
    </citation>
    <scope>NUCLEOTIDE SEQUENCE</scope>
    <source>
        <strain evidence="2">Pb43105x</strain>
        <strain evidence="1 4">Pb43106</strain>
    </source>
</reference>
<evidence type="ECO:0000313" key="1">
    <source>
        <dbReference type="EMBL" id="MBV6531498.1"/>
    </source>
</evidence>
<dbReference type="EMBL" id="JABUMC010000032">
    <property type="protein sequence ID" value="MBV6547473.1"/>
    <property type="molecule type" value="Genomic_DNA"/>
</dbReference>
<protein>
    <submittedName>
        <fullName evidence="2">SMI1/KNR4 family protein</fullName>
    </submittedName>
</protein>
<dbReference type="Gene3D" id="3.40.1580.10">
    <property type="entry name" value="SMI1/KNR4-like"/>
    <property type="match status" value="1"/>
</dbReference>
<organism evidence="2 3">
    <name type="scientific">Ursidibacter maritimus</name>
    <dbReference type="NCBI Taxonomy" id="1331689"/>
    <lineage>
        <taxon>Bacteria</taxon>
        <taxon>Pseudomonadati</taxon>
        <taxon>Pseudomonadota</taxon>
        <taxon>Gammaproteobacteria</taxon>
        <taxon>Pasteurellales</taxon>
        <taxon>Pasteurellaceae</taxon>
        <taxon>Ursidibacter</taxon>
    </lineage>
</organism>
<proteinExistence type="predicted"/>
<dbReference type="GeneID" id="65548004"/>
<dbReference type="InterPro" id="IPR037883">
    <property type="entry name" value="Knr4/Smi1-like_sf"/>
</dbReference>
<dbReference type="EMBL" id="JABULY010000002">
    <property type="protein sequence ID" value="MBV6531498.1"/>
    <property type="molecule type" value="Genomic_DNA"/>
</dbReference>
<dbReference type="Pfam" id="PF14567">
    <property type="entry name" value="SUKH_5"/>
    <property type="match status" value="1"/>
</dbReference>
<comment type="caution">
    <text evidence="2">The sequence shown here is derived from an EMBL/GenBank/DDBJ whole genome shotgun (WGS) entry which is preliminary data.</text>
</comment>
<dbReference type="Proteomes" id="UP000732858">
    <property type="component" value="Unassembled WGS sequence"/>
</dbReference>
<evidence type="ECO:0000313" key="4">
    <source>
        <dbReference type="Proteomes" id="UP001196379"/>
    </source>
</evidence>
<dbReference type="RefSeq" id="WP_157402241.1">
    <property type="nucleotide sequence ID" value="NZ_JABULY010000002.1"/>
</dbReference>